<comment type="similarity">
    <text evidence="9">Belongs to the peroxiredoxin family. BCP/PrxQ subfamily.</text>
</comment>
<keyword evidence="3" id="KW-0575">Peroxidase</keyword>
<evidence type="ECO:0000256" key="6">
    <source>
        <dbReference type="ARBA" id="ARBA00023157"/>
    </source>
</evidence>
<organism evidence="13 14">
    <name type="scientific">Paraburkholderia gardini</name>
    <dbReference type="NCBI Taxonomy" id="2823469"/>
    <lineage>
        <taxon>Bacteria</taxon>
        <taxon>Pseudomonadati</taxon>
        <taxon>Pseudomonadota</taxon>
        <taxon>Betaproteobacteria</taxon>
        <taxon>Burkholderiales</taxon>
        <taxon>Burkholderiaceae</taxon>
        <taxon>Paraburkholderia</taxon>
    </lineage>
</organism>
<dbReference type="EC" id="1.11.1.24" evidence="2"/>
<dbReference type="Proteomes" id="UP000789752">
    <property type="component" value="Unassembled WGS sequence"/>
</dbReference>
<evidence type="ECO:0000256" key="10">
    <source>
        <dbReference type="ARBA" id="ARBA00042639"/>
    </source>
</evidence>
<evidence type="ECO:0000256" key="8">
    <source>
        <dbReference type="ARBA" id="ARBA00032824"/>
    </source>
</evidence>
<comment type="caution">
    <text evidence="13">The sequence shown here is derived from an EMBL/GenBank/DDBJ whole genome shotgun (WGS) entry which is preliminary data.</text>
</comment>
<evidence type="ECO:0000259" key="12">
    <source>
        <dbReference type="PROSITE" id="PS51352"/>
    </source>
</evidence>
<sequence length="222" mass="23607">MTLQARLDAFTNDLVSSGAIPQPLVTALRDGIAEQIASGQADHALKAGDDAPSFVLPNESGTSVSSAKLLAKGPLVVSFYRGVWCPYCNIELQALEEARAEIEARGAALVAVSMQNAANSRKSARENKLGFPILIDAGGKVADAFGLRYALSPKTVELYRTLGNDLEAINGEASWSLPMPARFVIGQGGVIAYAEINPDYTRRPEPDHLFPILDQLARAKGG</sequence>
<keyword evidence="4" id="KW-0049">Antioxidant</keyword>
<dbReference type="RefSeq" id="WP_228976450.1">
    <property type="nucleotide sequence ID" value="NZ_CAJQYY010000006.1"/>
</dbReference>
<comment type="function">
    <text evidence="1">Thiol-specific peroxidase that catalyzes the reduction of hydrogen peroxide and organic hydroperoxides to water and alcohols, respectively. Plays a role in cell protection against oxidative stress by detoxifying peroxides and as sensor of hydrogen peroxide-mediated signaling events.</text>
</comment>
<gene>
    <name evidence="13" type="primary">resA_2</name>
    <name evidence="13" type="ORF">R54767_01437</name>
</gene>
<evidence type="ECO:0000256" key="2">
    <source>
        <dbReference type="ARBA" id="ARBA00013017"/>
    </source>
</evidence>
<name>A0ABM8U109_9BURK</name>
<evidence type="ECO:0000313" key="13">
    <source>
        <dbReference type="EMBL" id="CAG4892882.1"/>
    </source>
</evidence>
<dbReference type="PANTHER" id="PTHR42801">
    <property type="entry name" value="THIOREDOXIN-DEPENDENT PEROXIDE REDUCTASE"/>
    <property type="match status" value="1"/>
</dbReference>
<evidence type="ECO:0000256" key="7">
    <source>
        <dbReference type="ARBA" id="ARBA00023284"/>
    </source>
</evidence>
<evidence type="ECO:0000256" key="4">
    <source>
        <dbReference type="ARBA" id="ARBA00022862"/>
    </source>
</evidence>
<dbReference type="InterPro" id="IPR036249">
    <property type="entry name" value="Thioredoxin-like_sf"/>
</dbReference>
<dbReference type="Gene3D" id="3.40.30.10">
    <property type="entry name" value="Glutaredoxin"/>
    <property type="match status" value="1"/>
</dbReference>
<keyword evidence="7" id="KW-0676">Redox-active center</keyword>
<dbReference type="InterPro" id="IPR013766">
    <property type="entry name" value="Thioredoxin_domain"/>
</dbReference>
<evidence type="ECO:0000256" key="3">
    <source>
        <dbReference type="ARBA" id="ARBA00022559"/>
    </source>
</evidence>
<accession>A0ABM8U109</accession>
<dbReference type="Pfam" id="PF00578">
    <property type="entry name" value="AhpC-TSA"/>
    <property type="match status" value="1"/>
</dbReference>
<comment type="catalytic activity">
    <reaction evidence="11">
        <text>a hydroperoxide + [thioredoxin]-dithiol = an alcohol + [thioredoxin]-disulfide + H2O</text>
        <dbReference type="Rhea" id="RHEA:62620"/>
        <dbReference type="Rhea" id="RHEA-COMP:10698"/>
        <dbReference type="Rhea" id="RHEA-COMP:10700"/>
        <dbReference type="ChEBI" id="CHEBI:15377"/>
        <dbReference type="ChEBI" id="CHEBI:29950"/>
        <dbReference type="ChEBI" id="CHEBI:30879"/>
        <dbReference type="ChEBI" id="CHEBI:35924"/>
        <dbReference type="ChEBI" id="CHEBI:50058"/>
        <dbReference type="EC" id="1.11.1.24"/>
    </reaction>
</comment>
<feature type="domain" description="Thioredoxin" evidence="12">
    <location>
        <begin position="45"/>
        <end position="218"/>
    </location>
</feature>
<protein>
    <recommendedName>
        <fullName evidence="2">thioredoxin-dependent peroxiredoxin</fullName>
        <ecNumber evidence="2">1.11.1.24</ecNumber>
    </recommendedName>
    <alternativeName>
        <fullName evidence="8">Thioredoxin peroxidase</fullName>
    </alternativeName>
    <alternativeName>
        <fullName evidence="10">Thioredoxin-dependent peroxiredoxin Bcp</fullName>
    </alternativeName>
</protein>
<keyword evidence="5" id="KW-0560">Oxidoreductase</keyword>
<dbReference type="EMBL" id="CAJQYY010000006">
    <property type="protein sequence ID" value="CAG4892882.1"/>
    <property type="molecule type" value="Genomic_DNA"/>
</dbReference>
<proteinExistence type="inferred from homology"/>
<evidence type="ECO:0000256" key="5">
    <source>
        <dbReference type="ARBA" id="ARBA00023002"/>
    </source>
</evidence>
<evidence type="ECO:0000256" key="11">
    <source>
        <dbReference type="ARBA" id="ARBA00049091"/>
    </source>
</evidence>
<keyword evidence="6" id="KW-1015">Disulfide bond</keyword>
<dbReference type="SUPFAM" id="SSF52833">
    <property type="entry name" value="Thioredoxin-like"/>
    <property type="match status" value="1"/>
</dbReference>
<evidence type="ECO:0000256" key="9">
    <source>
        <dbReference type="ARBA" id="ARBA00038489"/>
    </source>
</evidence>
<dbReference type="PROSITE" id="PS51352">
    <property type="entry name" value="THIOREDOXIN_2"/>
    <property type="match status" value="1"/>
</dbReference>
<dbReference type="InterPro" id="IPR000866">
    <property type="entry name" value="AhpC/TSA"/>
</dbReference>
<evidence type="ECO:0000313" key="14">
    <source>
        <dbReference type="Proteomes" id="UP000789752"/>
    </source>
</evidence>
<evidence type="ECO:0000256" key="1">
    <source>
        <dbReference type="ARBA" id="ARBA00003330"/>
    </source>
</evidence>
<dbReference type="InterPro" id="IPR050924">
    <property type="entry name" value="Peroxiredoxin_BCP/PrxQ"/>
</dbReference>
<dbReference type="PANTHER" id="PTHR42801:SF7">
    <property type="entry name" value="SLL1159 PROTEIN"/>
    <property type="match status" value="1"/>
</dbReference>
<keyword evidence="14" id="KW-1185">Reference proteome</keyword>
<reference evidence="13 14" key="1">
    <citation type="submission" date="2021-04" db="EMBL/GenBank/DDBJ databases">
        <authorList>
            <person name="Vanwijnsberghe S."/>
        </authorList>
    </citation>
    <scope>NUCLEOTIDE SEQUENCE [LARGE SCALE GENOMIC DNA]</scope>
    <source>
        <strain evidence="13 14">LMG 32171</strain>
    </source>
</reference>
<dbReference type="CDD" id="cd02970">
    <property type="entry name" value="PRX_like2"/>
    <property type="match status" value="1"/>
</dbReference>